<sequence>MAAPTATSRAFAITEILENILLQLPLRDLLLAQALSKSVQNLITTSPALQAALCFRSTSPEATGAAYTVNPLIASAFPNVFAPLWDIDTDEAAKWQQKLDAHGPSSTEDSPSMIEASLPAKTPPEETPSPEKTESEVDIYGIDDETYPVGAHENPPTVPSHQRFWYSAWLLNPAAWRREHASWRRMRVTKEPLRRLVLLEKHYGMGGSTVVECILRLGDPRASESTACLEGRERIDVGTELQTRSDRYDEPGTVVPKHGWMTVDGQAVDLESLDGLPMSLFHDYLSQLVCSNGEPPAFQIYFYPSYPPTPDPVLKDHLPPSVMDEFSGFADRDDVGDGLTMLIETNFSHGCVIQSNPIFPGLCSGAAGKVEVGPWVTKSMSRFG</sequence>
<keyword evidence="3" id="KW-1185">Reference proteome</keyword>
<protein>
    <recommendedName>
        <fullName evidence="4">F-box domain-containing protein</fullName>
    </recommendedName>
</protein>
<proteinExistence type="predicted"/>
<evidence type="ECO:0000256" key="1">
    <source>
        <dbReference type="SAM" id="MobiDB-lite"/>
    </source>
</evidence>
<dbReference type="OrthoDB" id="3800738at2759"/>
<dbReference type="Proteomes" id="UP001152607">
    <property type="component" value="Unassembled WGS sequence"/>
</dbReference>
<evidence type="ECO:0000313" key="2">
    <source>
        <dbReference type="EMBL" id="CAI6298738.1"/>
    </source>
</evidence>
<gene>
    <name evidence="2" type="ORF">PDIGIT_LOCUS2752</name>
</gene>
<dbReference type="InterPro" id="IPR036047">
    <property type="entry name" value="F-box-like_dom_sf"/>
</dbReference>
<comment type="caution">
    <text evidence="2">The sequence shown here is derived from an EMBL/GenBank/DDBJ whole genome shotgun (WGS) entry which is preliminary data.</text>
</comment>
<feature type="region of interest" description="Disordered" evidence="1">
    <location>
        <begin position="95"/>
        <end position="136"/>
    </location>
</feature>
<dbReference type="SUPFAM" id="SSF81383">
    <property type="entry name" value="F-box domain"/>
    <property type="match status" value="1"/>
</dbReference>
<name>A0A9W4U5D6_9PLEO</name>
<dbReference type="AlphaFoldDB" id="A0A9W4U5D6"/>
<reference evidence="2" key="1">
    <citation type="submission" date="2023-01" db="EMBL/GenBank/DDBJ databases">
        <authorList>
            <person name="Van Ghelder C."/>
            <person name="Rancurel C."/>
        </authorList>
    </citation>
    <scope>NUCLEOTIDE SEQUENCE</scope>
    <source>
        <strain evidence="2">CNCM I-4278</strain>
    </source>
</reference>
<organism evidence="2 3">
    <name type="scientific">Periconia digitata</name>
    <dbReference type="NCBI Taxonomy" id="1303443"/>
    <lineage>
        <taxon>Eukaryota</taxon>
        <taxon>Fungi</taxon>
        <taxon>Dikarya</taxon>
        <taxon>Ascomycota</taxon>
        <taxon>Pezizomycotina</taxon>
        <taxon>Dothideomycetes</taxon>
        <taxon>Pleosporomycetidae</taxon>
        <taxon>Pleosporales</taxon>
        <taxon>Massarineae</taxon>
        <taxon>Periconiaceae</taxon>
        <taxon>Periconia</taxon>
    </lineage>
</organism>
<accession>A0A9W4U5D6</accession>
<evidence type="ECO:0008006" key="4">
    <source>
        <dbReference type="Google" id="ProtNLM"/>
    </source>
</evidence>
<evidence type="ECO:0000313" key="3">
    <source>
        <dbReference type="Proteomes" id="UP001152607"/>
    </source>
</evidence>
<dbReference type="EMBL" id="CAOQHR010000002">
    <property type="protein sequence ID" value="CAI6298738.1"/>
    <property type="molecule type" value="Genomic_DNA"/>
</dbReference>